<evidence type="ECO:0000256" key="2">
    <source>
        <dbReference type="SAM" id="Phobius"/>
    </source>
</evidence>
<feature type="transmembrane region" description="Helical" evidence="2">
    <location>
        <begin position="159"/>
        <end position="181"/>
    </location>
</feature>
<evidence type="ECO:0000256" key="1">
    <source>
        <dbReference type="SAM" id="MobiDB-lite"/>
    </source>
</evidence>
<feature type="region of interest" description="Disordered" evidence="1">
    <location>
        <begin position="56"/>
        <end position="83"/>
    </location>
</feature>
<accession>A0AA39XAN0</accession>
<feature type="compositionally biased region" description="Basic residues" evidence="1">
    <location>
        <begin position="14"/>
        <end position="24"/>
    </location>
</feature>
<protein>
    <submittedName>
        <fullName evidence="3">Uncharacterized protein</fullName>
    </submittedName>
</protein>
<comment type="caution">
    <text evidence="3">The sequence shown here is derived from an EMBL/GenBank/DDBJ whole genome shotgun (WGS) entry which is preliminary data.</text>
</comment>
<keyword evidence="4" id="KW-1185">Reference proteome</keyword>
<keyword evidence="2" id="KW-0812">Transmembrane</keyword>
<reference evidence="3" key="1">
    <citation type="submission" date="2023-06" db="EMBL/GenBank/DDBJ databases">
        <title>Genome-scale phylogeny and comparative genomics of the fungal order Sordariales.</title>
        <authorList>
            <consortium name="Lawrence Berkeley National Laboratory"/>
            <person name="Hensen N."/>
            <person name="Bonometti L."/>
            <person name="Westerberg I."/>
            <person name="Brannstrom I.O."/>
            <person name="Guillou S."/>
            <person name="Cros-Aarteil S."/>
            <person name="Calhoun S."/>
            <person name="Haridas S."/>
            <person name="Kuo A."/>
            <person name="Mondo S."/>
            <person name="Pangilinan J."/>
            <person name="Riley R."/>
            <person name="LaButti K."/>
            <person name="Andreopoulos B."/>
            <person name="Lipzen A."/>
            <person name="Chen C."/>
            <person name="Yanf M."/>
            <person name="Daum C."/>
            <person name="Ng V."/>
            <person name="Clum A."/>
            <person name="Steindorff A."/>
            <person name="Ohm R."/>
            <person name="Martin F."/>
            <person name="Silar P."/>
            <person name="Natvig D."/>
            <person name="Lalanne C."/>
            <person name="Gautier V."/>
            <person name="Ament-velasquez S.L."/>
            <person name="Kruys A."/>
            <person name="Hutchinson M.I."/>
            <person name="Powell A.J."/>
            <person name="Barry K."/>
            <person name="Miller A.N."/>
            <person name="Grigoriev I.V."/>
            <person name="Debuchy R."/>
            <person name="Gladieux P."/>
            <person name="Thoren M.H."/>
            <person name="Johannesson H."/>
        </authorList>
    </citation>
    <scope>NUCLEOTIDE SEQUENCE</scope>
    <source>
        <strain evidence="3">SMH3391-2</strain>
    </source>
</reference>
<evidence type="ECO:0000313" key="4">
    <source>
        <dbReference type="Proteomes" id="UP001174934"/>
    </source>
</evidence>
<gene>
    <name evidence="3" type="ORF">B0T17DRAFT_598067</name>
</gene>
<evidence type="ECO:0000313" key="3">
    <source>
        <dbReference type="EMBL" id="KAK0629745.1"/>
    </source>
</evidence>
<feature type="region of interest" description="Disordered" evidence="1">
    <location>
        <begin position="1"/>
        <end position="25"/>
    </location>
</feature>
<sequence length="186" mass="19573">MSVGSLHMAEAATQKRRAGNKKPKPPASWVWIWTRVYLCLLFLLWDSENHRTGIDLRATPGHLGGGGGGSSAMGERGKGTTSQGTAELLAAGATQTSHSAPVPPALSAFPGEVRSGSSGLSVIRFRTRTGQKTGEPDFGGLPTCRNCMPSPSLSPSLSLSLSLVAIAIVCCCCYCCCYYNLPQRSL</sequence>
<feature type="compositionally biased region" description="Gly residues" evidence="1">
    <location>
        <begin position="62"/>
        <end position="71"/>
    </location>
</feature>
<dbReference type="Proteomes" id="UP001174934">
    <property type="component" value="Unassembled WGS sequence"/>
</dbReference>
<proteinExistence type="predicted"/>
<dbReference type="EMBL" id="JAULSR010000002">
    <property type="protein sequence ID" value="KAK0629745.1"/>
    <property type="molecule type" value="Genomic_DNA"/>
</dbReference>
<dbReference type="AlphaFoldDB" id="A0AA39XAN0"/>
<keyword evidence="2" id="KW-0472">Membrane</keyword>
<name>A0AA39XAN0_9PEZI</name>
<organism evidence="3 4">
    <name type="scientific">Bombardia bombarda</name>
    <dbReference type="NCBI Taxonomy" id="252184"/>
    <lineage>
        <taxon>Eukaryota</taxon>
        <taxon>Fungi</taxon>
        <taxon>Dikarya</taxon>
        <taxon>Ascomycota</taxon>
        <taxon>Pezizomycotina</taxon>
        <taxon>Sordariomycetes</taxon>
        <taxon>Sordariomycetidae</taxon>
        <taxon>Sordariales</taxon>
        <taxon>Lasiosphaeriaceae</taxon>
        <taxon>Bombardia</taxon>
    </lineage>
</organism>
<keyword evidence="2" id="KW-1133">Transmembrane helix</keyword>